<dbReference type="EMBL" id="FOIM01000028">
    <property type="protein sequence ID" value="SEU07162.1"/>
    <property type="molecule type" value="Genomic_DNA"/>
</dbReference>
<protein>
    <submittedName>
        <fullName evidence="1">Uncharacterized protein</fullName>
    </submittedName>
</protein>
<gene>
    <name evidence="1" type="ORF">SAMN05216313_12819</name>
</gene>
<accession>A0A1I0JAV5</accession>
<organism evidence="1 2">
    <name type="scientific">Enterocloster lavalensis</name>
    <dbReference type="NCBI Taxonomy" id="460384"/>
    <lineage>
        <taxon>Bacteria</taxon>
        <taxon>Bacillati</taxon>
        <taxon>Bacillota</taxon>
        <taxon>Clostridia</taxon>
        <taxon>Lachnospirales</taxon>
        <taxon>Lachnospiraceae</taxon>
        <taxon>Enterocloster</taxon>
    </lineage>
</organism>
<dbReference type="AlphaFoldDB" id="A0A1I0JAV5"/>
<evidence type="ECO:0000313" key="1">
    <source>
        <dbReference type="EMBL" id="SEU07162.1"/>
    </source>
</evidence>
<dbReference type="STRING" id="460384.SAMN05216313_12819"/>
<sequence length="87" mass="10052">MAGENQRERMRLRLRRVAVANKILSYYGLTLKEWNGSRYMLFDKKGASRVIYDLGGMWKAASEMAHRDLDPLDPDFLKALQEGTCAR</sequence>
<keyword evidence="2" id="KW-1185">Reference proteome</keyword>
<reference evidence="2" key="1">
    <citation type="submission" date="2016-10" db="EMBL/GenBank/DDBJ databases">
        <authorList>
            <person name="Varghese N."/>
            <person name="Submissions S."/>
        </authorList>
    </citation>
    <scope>NUCLEOTIDE SEQUENCE [LARGE SCALE GENOMIC DNA]</scope>
    <source>
        <strain evidence="2">NLAE-zl-G277</strain>
    </source>
</reference>
<name>A0A1I0JAV5_9FIRM</name>
<dbReference type="Proteomes" id="UP000198508">
    <property type="component" value="Unassembled WGS sequence"/>
</dbReference>
<proteinExistence type="predicted"/>
<evidence type="ECO:0000313" key="2">
    <source>
        <dbReference type="Proteomes" id="UP000198508"/>
    </source>
</evidence>